<feature type="repeat" description="PPR" evidence="2">
    <location>
        <begin position="730"/>
        <end position="764"/>
    </location>
</feature>
<feature type="repeat" description="PPR" evidence="2">
    <location>
        <begin position="127"/>
        <end position="161"/>
    </location>
</feature>
<dbReference type="OrthoDB" id="1915063at2759"/>
<dbReference type="EMBL" id="NMUH01001023">
    <property type="protein sequence ID" value="MQL88027.1"/>
    <property type="molecule type" value="Genomic_DNA"/>
</dbReference>
<accession>A0A843V012</accession>
<dbReference type="PROSITE" id="PS51375">
    <property type="entry name" value="PPR"/>
    <property type="match status" value="8"/>
</dbReference>
<feature type="repeat" description="PPR" evidence="2">
    <location>
        <begin position="162"/>
        <end position="196"/>
    </location>
</feature>
<evidence type="ECO:0000313" key="4">
    <source>
        <dbReference type="EMBL" id="MQL88027.1"/>
    </source>
</evidence>
<dbReference type="AlphaFoldDB" id="A0A843V012"/>
<dbReference type="InterPro" id="IPR002885">
    <property type="entry name" value="PPR_rpt"/>
</dbReference>
<dbReference type="FunFam" id="1.25.40.10:FF:000073">
    <property type="entry name" value="Pentatricopeptide repeat-containing protein chloroplastic"/>
    <property type="match status" value="2"/>
</dbReference>
<comment type="caution">
    <text evidence="4">The sequence shown here is derived from an EMBL/GenBank/DDBJ whole genome shotgun (WGS) entry which is preliminary data.</text>
</comment>
<feature type="repeat" description="PPR" evidence="2">
    <location>
        <begin position="629"/>
        <end position="663"/>
    </location>
</feature>
<name>A0A843V012_COLES</name>
<dbReference type="Pfam" id="PF13041">
    <property type="entry name" value="PPR_2"/>
    <property type="match status" value="3"/>
</dbReference>
<dbReference type="Proteomes" id="UP000652761">
    <property type="component" value="Unassembled WGS sequence"/>
</dbReference>
<dbReference type="FunFam" id="1.25.40.10:FF:000285">
    <property type="entry name" value="Pentatricopeptide repeat-containing protein, chloroplastic"/>
    <property type="match status" value="1"/>
</dbReference>
<dbReference type="FunFam" id="1.25.40.10:FF:001093">
    <property type="entry name" value="Pentatricopeptide repeat-containing protein At2g34400"/>
    <property type="match status" value="1"/>
</dbReference>
<dbReference type="Pfam" id="PF20431">
    <property type="entry name" value="E_motif"/>
    <property type="match status" value="1"/>
</dbReference>
<feature type="repeat" description="PPR" evidence="2">
    <location>
        <begin position="528"/>
        <end position="562"/>
    </location>
</feature>
<protein>
    <recommendedName>
        <fullName evidence="6">Pentatricopeptide repeat-containing protein</fullName>
    </recommendedName>
</protein>
<dbReference type="NCBIfam" id="TIGR00756">
    <property type="entry name" value="PPR"/>
    <property type="match status" value="5"/>
</dbReference>
<proteinExistence type="predicted"/>
<feature type="repeat" description="PPR" evidence="2">
    <location>
        <begin position="430"/>
        <end position="464"/>
    </location>
</feature>
<dbReference type="SUPFAM" id="SSF48452">
    <property type="entry name" value="TPR-like"/>
    <property type="match status" value="1"/>
</dbReference>
<keyword evidence="5" id="KW-1185">Reference proteome</keyword>
<evidence type="ECO:0008006" key="6">
    <source>
        <dbReference type="Google" id="ProtNLM"/>
    </source>
</evidence>
<dbReference type="InterPro" id="IPR046848">
    <property type="entry name" value="E_motif"/>
</dbReference>
<feature type="repeat" description="PPR" evidence="2">
    <location>
        <begin position="765"/>
        <end position="800"/>
    </location>
</feature>
<dbReference type="PANTHER" id="PTHR24015">
    <property type="entry name" value="OS07G0578800 PROTEIN-RELATED"/>
    <property type="match status" value="1"/>
</dbReference>
<organism evidence="4 5">
    <name type="scientific">Colocasia esculenta</name>
    <name type="common">Wild taro</name>
    <name type="synonym">Arum esculentum</name>
    <dbReference type="NCBI Taxonomy" id="4460"/>
    <lineage>
        <taxon>Eukaryota</taxon>
        <taxon>Viridiplantae</taxon>
        <taxon>Streptophyta</taxon>
        <taxon>Embryophyta</taxon>
        <taxon>Tracheophyta</taxon>
        <taxon>Spermatophyta</taxon>
        <taxon>Magnoliopsida</taxon>
        <taxon>Liliopsida</taxon>
        <taxon>Araceae</taxon>
        <taxon>Aroideae</taxon>
        <taxon>Colocasieae</taxon>
        <taxon>Colocasia</taxon>
    </lineage>
</organism>
<dbReference type="GO" id="GO:0009451">
    <property type="term" value="P:RNA modification"/>
    <property type="evidence" value="ECO:0007669"/>
    <property type="project" value="InterPro"/>
</dbReference>
<feature type="repeat" description="PPR" evidence="2">
    <location>
        <begin position="228"/>
        <end position="262"/>
    </location>
</feature>
<dbReference type="Pfam" id="PF01535">
    <property type="entry name" value="PPR"/>
    <property type="match status" value="6"/>
</dbReference>
<evidence type="ECO:0000256" key="3">
    <source>
        <dbReference type="SAM" id="MobiDB-lite"/>
    </source>
</evidence>
<dbReference type="InterPro" id="IPR046960">
    <property type="entry name" value="PPR_At4g14850-like_plant"/>
</dbReference>
<dbReference type="Gene3D" id="1.25.40.10">
    <property type="entry name" value="Tetratricopeptide repeat domain"/>
    <property type="match status" value="7"/>
</dbReference>
<dbReference type="InterPro" id="IPR011990">
    <property type="entry name" value="TPR-like_helical_dom_sf"/>
</dbReference>
<sequence>MKLRWPALHRALPSHPRPASAPIASLLSSLPLPLTTEEDPSGSHQSNPHPSRYLPQPSPHHPFFAAAFAGGRTRSVAEVQAFHAHIAKTPALHSGDPYFANCLADAYRKAGSLDSACHLLDEILKPNAISWNLTISIHNQCSRFSESLHTLCAMREMGLEPTEVTYGSVLSACAMCGNARFGRQVHGLARKNGFLPNGYVTTGLVDLFAKTCNLDEAVNLFLENPTDNVVVWNAVIAGGARNGEHHVALYLFHQMIRGYCTPNEFTLSSVLTACTGARELELGRGIHGWVIKCAVGSDVVIGTALIDLYAKCGHIDSAVKQFLLMPMHNVVSWTSMISAFVQEDPKRAVSFFKGMITTTPDINKYTVTSVLAACGNLQMVKEAVQLHSWVLKSGFSTDPVVRASLLTMYVKTGENEMSGKVFEEDGVTKDVASWAAMISGLVQNESSDKCFQVFRKMNQHGLQPDKICCCSLLSIINYIGWGKQMHSYIIKAGLILSVPVASALFTMYSKCDSLDDSYMLFKQMPERDGVAWTSMIAGLTEHEHAGEALQLFREMIFNKIESDQVTLSHVITACAEQQYLTGGKEIHGHAVRTGYEHDVLIGGALISMYFKCKFLKTAVRLFHWMPHKDQFSWSCMVPGYAQNGYFQEALLAFQKMLVAGFKIDHFSCSSVIVVCADLSRPILGKQLHAQSTKAGMLSDLSVSSALVTMYSKCGSISSARKVFDQIEQPDLITWSAMIDGYSQNGKGEEALGIYGLMISGGTKPDSQTFVSLLSACSHDGLVEEGFLHFNEMAEDYGIEPEAPHYACMVDLLGRSGRLKEAVDFIHRMPVEPCKLIWSTLLGACRVHGDVELGRLAAQKVLELEPSDSGAYISLSNISADLGDWKEALKIRTSMRGIGVKKEPGWSSIG</sequence>
<keyword evidence="1" id="KW-0677">Repeat</keyword>
<reference evidence="4" key="1">
    <citation type="submission" date="2017-07" db="EMBL/GenBank/DDBJ databases">
        <title>Taro Niue Genome Assembly and Annotation.</title>
        <authorList>
            <person name="Atibalentja N."/>
            <person name="Keating K."/>
            <person name="Fields C.J."/>
        </authorList>
    </citation>
    <scope>NUCLEOTIDE SEQUENCE</scope>
    <source>
        <strain evidence="4">Niue_2</strain>
        <tissue evidence="4">Leaf</tissue>
    </source>
</reference>
<dbReference type="PANTHER" id="PTHR24015:SF878">
    <property type="entry name" value="OS09G0413300 PROTEIN"/>
    <property type="match status" value="1"/>
</dbReference>
<evidence type="ECO:0000256" key="1">
    <source>
        <dbReference type="ARBA" id="ARBA00022737"/>
    </source>
</evidence>
<dbReference type="GO" id="GO:0003723">
    <property type="term" value="F:RNA binding"/>
    <property type="evidence" value="ECO:0007669"/>
    <property type="project" value="InterPro"/>
</dbReference>
<feature type="region of interest" description="Disordered" evidence="3">
    <location>
        <begin position="34"/>
        <end position="56"/>
    </location>
</feature>
<evidence type="ECO:0000256" key="2">
    <source>
        <dbReference type="PROSITE-ProRule" id="PRU00708"/>
    </source>
</evidence>
<evidence type="ECO:0000313" key="5">
    <source>
        <dbReference type="Proteomes" id="UP000652761"/>
    </source>
</evidence>
<gene>
    <name evidence="4" type="ORF">Taro_020572</name>
</gene>